<dbReference type="Pfam" id="PF08429">
    <property type="entry name" value="PLU-1"/>
    <property type="match status" value="2"/>
</dbReference>
<dbReference type="SMART" id="SM01014">
    <property type="entry name" value="ARID"/>
    <property type="match status" value="1"/>
</dbReference>
<feature type="domain" description="ARID" evidence="11">
    <location>
        <begin position="85"/>
        <end position="177"/>
    </location>
</feature>
<dbReference type="Pfam" id="PF01388">
    <property type="entry name" value="ARID"/>
    <property type="match status" value="1"/>
</dbReference>
<evidence type="ECO:0000259" key="12">
    <source>
        <dbReference type="PROSITE" id="PS51183"/>
    </source>
</evidence>
<keyword evidence="5" id="KW-0862">Zinc</keyword>
<dbReference type="InterPro" id="IPR019787">
    <property type="entry name" value="Znf_PHD-finger"/>
</dbReference>
<dbReference type="Gene3D" id="1.10.150.60">
    <property type="entry name" value="ARID DNA-binding domain"/>
    <property type="match status" value="1"/>
</dbReference>
<feature type="compositionally biased region" description="Basic and acidic residues" evidence="9">
    <location>
        <begin position="815"/>
        <end position="824"/>
    </location>
</feature>
<feature type="compositionally biased region" description="Basic and acidic residues" evidence="9">
    <location>
        <begin position="895"/>
        <end position="905"/>
    </location>
</feature>
<dbReference type="GO" id="GO:0141052">
    <property type="term" value="F:histone H3 demethylase activity"/>
    <property type="evidence" value="ECO:0007669"/>
    <property type="project" value="UniProtKB-ARBA"/>
</dbReference>
<feature type="region of interest" description="Disordered" evidence="9">
    <location>
        <begin position="227"/>
        <end position="251"/>
    </location>
</feature>
<dbReference type="InterPro" id="IPR013637">
    <property type="entry name" value="Lys_sp_deMease-like_dom"/>
</dbReference>
<dbReference type="InterPro" id="IPR036431">
    <property type="entry name" value="ARID_dom_sf"/>
</dbReference>
<feature type="region of interest" description="Disordered" evidence="9">
    <location>
        <begin position="2168"/>
        <end position="2221"/>
    </location>
</feature>
<dbReference type="InterPro" id="IPR003347">
    <property type="entry name" value="JmjC_dom"/>
</dbReference>
<dbReference type="SMART" id="SM00249">
    <property type="entry name" value="PHD"/>
    <property type="match status" value="3"/>
</dbReference>
<dbReference type="InterPro" id="IPR019786">
    <property type="entry name" value="Zinc_finger_PHD-type_CS"/>
</dbReference>
<accession>A0A061QZ98</accession>
<dbReference type="SMART" id="SM00545">
    <property type="entry name" value="JmjN"/>
    <property type="match status" value="1"/>
</dbReference>
<evidence type="ECO:0000259" key="11">
    <source>
        <dbReference type="PROSITE" id="PS51011"/>
    </source>
</evidence>
<dbReference type="Gene3D" id="3.30.40.10">
    <property type="entry name" value="Zinc/RING finger domain, C3HC4 (zinc finger)"/>
    <property type="match status" value="2"/>
</dbReference>
<dbReference type="GO" id="GO:0010468">
    <property type="term" value="P:regulation of gene expression"/>
    <property type="evidence" value="ECO:0007669"/>
    <property type="project" value="TreeGrafter"/>
</dbReference>
<dbReference type="GO" id="GO:0003677">
    <property type="term" value="F:DNA binding"/>
    <property type="evidence" value="ECO:0007669"/>
    <property type="project" value="InterPro"/>
</dbReference>
<dbReference type="GO" id="GO:0032259">
    <property type="term" value="P:methylation"/>
    <property type="evidence" value="ECO:0007669"/>
    <property type="project" value="UniProtKB-KW"/>
</dbReference>
<dbReference type="Gene3D" id="2.60.120.650">
    <property type="entry name" value="Cupin"/>
    <property type="match status" value="1"/>
</dbReference>
<keyword evidence="2" id="KW-0479">Metal-binding</keyword>
<dbReference type="InterPro" id="IPR013083">
    <property type="entry name" value="Znf_RING/FYVE/PHD"/>
</dbReference>
<evidence type="ECO:0000256" key="9">
    <source>
        <dbReference type="SAM" id="MobiDB-lite"/>
    </source>
</evidence>
<feature type="domain" description="PHD-type" evidence="10">
    <location>
        <begin position="1993"/>
        <end position="2046"/>
    </location>
</feature>
<dbReference type="GO" id="GO:0008270">
    <property type="term" value="F:zinc ion binding"/>
    <property type="evidence" value="ECO:0007669"/>
    <property type="project" value="UniProtKB-KW"/>
</dbReference>
<feature type="domain" description="JmjC" evidence="13">
    <location>
        <begin position="405"/>
        <end position="574"/>
    </location>
</feature>
<dbReference type="PROSITE" id="PS51183">
    <property type="entry name" value="JMJN"/>
    <property type="match status" value="1"/>
</dbReference>
<evidence type="ECO:0000313" key="14">
    <source>
        <dbReference type="EMBL" id="JAC63775.1"/>
    </source>
</evidence>
<dbReference type="PANTHER" id="PTHR10694:SF33">
    <property type="entry name" value="LYSINE-SPECIFIC DEMETHYLASE 5"/>
    <property type="match status" value="1"/>
</dbReference>
<feature type="domain" description="PHD-type" evidence="10">
    <location>
        <begin position="261"/>
        <end position="311"/>
    </location>
</feature>
<organism evidence="14">
    <name type="scientific">Tetraselmis sp. GSL018</name>
    <dbReference type="NCBI Taxonomy" id="582737"/>
    <lineage>
        <taxon>Eukaryota</taxon>
        <taxon>Viridiplantae</taxon>
        <taxon>Chlorophyta</taxon>
        <taxon>core chlorophytes</taxon>
        <taxon>Chlorodendrophyceae</taxon>
        <taxon>Chlorodendrales</taxon>
        <taxon>Chlorodendraceae</taxon>
        <taxon>Tetraselmis</taxon>
    </lineage>
</organism>
<proteinExistence type="predicted"/>
<dbReference type="InterPro" id="IPR001606">
    <property type="entry name" value="ARID_dom"/>
</dbReference>
<dbReference type="PROSITE" id="PS51011">
    <property type="entry name" value="ARID"/>
    <property type="match status" value="1"/>
</dbReference>
<evidence type="ECO:0000259" key="10">
    <source>
        <dbReference type="PROSITE" id="PS50016"/>
    </source>
</evidence>
<dbReference type="SUPFAM" id="SSF57903">
    <property type="entry name" value="FYVE/PHD zinc finger"/>
    <property type="match status" value="3"/>
</dbReference>
<evidence type="ECO:0000256" key="6">
    <source>
        <dbReference type="ARBA" id="ARBA00023004"/>
    </source>
</evidence>
<dbReference type="InterPro" id="IPR001965">
    <property type="entry name" value="Znf_PHD"/>
</dbReference>
<keyword evidence="14" id="KW-0489">Methyltransferase</keyword>
<name>A0A061QZ98_9CHLO</name>
<feature type="domain" description="PHD-type" evidence="10">
    <location>
        <begin position="1723"/>
        <end position="1774"/>
    </location>
</feature>
<keyword evidence="3" id="KW-0677">Repeat</keyword>
<dbReference type="InterPro" id="IPR011011">
    <property type="entry name" value="Znf_FYVE_PHD"/>
</dbReference>
<dbReference type="SUPFAM" id="SSF51197">
    <property type="entry name" value="Clavaminate synthase-like"/>
    <property type="match status" value="1"/>
</dbReference>
<dbReference type="GO" id="GO:0000785">
    <property type="term" value="C:chromatin"/>
    <property type="evidence" value="ECO:0007669"/>
    <property type="project" value="TreeGrafter"/>
</dbReference>
<dbReference type="SMART" id="SM00501">
    <property type="entry name" value="BRIGHT"/>
    <property type="match status" value="1"/>
</dbReference>
<dbReference type="PROSITE" id="PS50016">
    <property type="entry name" value="ZF_PHD_2"/>
    <property type="match status" value="3"/>
</dbReference>
<dbReference type="InterPro" id="IPR004198">
    <property type="entry name" value="Znf_C5HC2"/>
</dbReference>
<feature type="compositionally biased region" description="Acidic residues" evidence="9">
    <location>
        <begin position="741"/>
        <end position="754"/>
    </location>
</feature>
<evidence type="ECO:0000256" key="8">
    <source>
        <dbReference type="PROSITE-ProRule" id="PRU00146"/>
    </source>
</evidence>
<dbReference type="GO" id="GO:0008168">
    <property type="term" value="F:methyltransferase activity"/>
    <property type="evidence" value="ECO:0007669"/>
    <property type="project" value="UniProtKB-KW"/>
</dbReference>
<dbReference type="SUPFAM" id="SSF46774">
    <property type="entry name" value="ARID-like"/>
    <property type="match status" value="1"/>
</dbReference>
<protein>
    <submittedName>
        <fullName evidence="14">Histone demethylase JARID1</fullName>
    </submittedName>
</protein>
<dbReference type="InterPro" id="IPR003349">
    <property type="entry name" value="JmjN"/>
</dbReference>
<comment type="subcellular location">
    <subcellularLocation>
        <location evidence="1">Nucleus</location>
    </subcellularLocation>
</comment>
<dbReference type="Gene3D" id="2.30.30.1150">
    <property type="match status" value="1"/>
</dbReference>
<keyword evidence="7" id="KW-0539">Nucleus</keyword>
<reference evidence="14" key="1">
    <citation type="submission" date="2014-05" db="EMBL/GenBank/DDBJ databases">
        <title>The transcriptome of the halophilic microalga Tetraselmis sp. GSL018 isolated from the Great Salt Lake, Utah.</title>
        <authorList>
            <person name="Jinkerson R.E."/>
            <person name="D'Adamo S."/>
            <person name="Posewitz M.C."/>
        </authorList>
    </citation>
    <scope>NUCLEOTIDE SEQUENCE</scope>
    <source>
        <strain evidence="14">GSL018</strain>
    </source>
</reference>
<dbReference type="Pfam" id="PF00628">
    <property type="entry name" value="PHD"/>
    <property type="match status" value="3"/>
</dbReference>
<dbReference type="Pfam" id="PF02928">
    <property type="entry name" value="zf-C5HC2"/>
    <property type="match status" value="1"/>
</dbReference>
<feature type="region of interest" description="Disordered" evidence="9">
    <location>
        <begin position="736"/>
        <end position="906"/>
    </location>
</feature>
<feature type="domain" description="JmjN" evidence="12">
    <location>
        <begin position="18"/>
        <end position="59"/>
    </location>
</feature>
<dbReference type="GO" id="GO:0005634">
    <property type="term" value="C:nucleus"/>
    <property type="evidence" value="ECO:0007669"/>
    <property type="project" value="UniProtKB-SubCell"/>
</dbReference>
<evidence type="ECO:0000256" key="2">
    <source>
        <dbReference type="ARBA" id="ARBA00022723"/>
    </source>
</evidence>
<dbReference type="Pfam" id="PF02375">
    <property type="entry name" value="JmjN"/>
    <property type="match status" value="1"/>
</dbReference>
<evidence type="ECO:0000256" key="5">
    <source>
        <dbReference type="ARBA" id="ARBA00022833"/>
    </source>
</evidence>
<dbReference type="SMART" id="SM00558">
    <property type="entry name" value="JmjC"/>
    <property type="match status" value="1"/>
</dbReference>
<evidence type="ECO:0000256" key="1">
    <source>
        <dbReference type="ARBA" id="ARBA00004123"/>
    </source>
</evidence>
<dbReference type="EMBL" id="GBEZ01023093">
    <property type="protein sequence ID" value="JAC63775.1"/>
    <property type="molecule type" value="Transcribed_RNA"/>
</dbReference>
<sequence>MPAIKGSNRLDSTVAPHAPCFYPTLEEFEDPFTYISSIRPIAEPYGICRVRPPCGWKPPFAIDSSSFKFKTRIQNIDELFRKRRKQPGTEWHKSYDSFMTETGKRWKKNPVLSGSEIDLYSLHCAVGKRGGYETVTEKRLWREVAKAVEMSEITTNTAYNLRMLYHQKLLPYDEWVTRGNGEGNGALAGETAMELDSNLASAVKPEKGTPVQADISSCPPKKRVKLEASSTKMTEPEGQAQQAPLPVPPRAENRVPDNIDTLLCEACGGGHHEDKIILCDKCDLGFHMFCLSPPLEEVPEGDWICPICNAKVSEKFCFKEGREYTLKEFEAFAMEFEKTYTQGLADRLGKNRDELVWQDFEEDFWRVIDCGDDPVEVIYGADLDTTVSGSGFPLDPHSSDATVAEYSKHPWNINNFPQTSGRLPSLLEHIDEKIPGVMVPWMYIGMLYSTFCWHVEDHMFYSINYMHWGDPKRWYGIPAFATPEFEAAFKTWLPERFAIQPDLLFHLVTMISPYKLMESGVPVYGVVQEPGDFVITFPSAYHAGFNTGFNCAEAVNFVPPDWLRFGSVSQERYRHYRRQPVLSLEDLVLKLSRKESLSPEAAAWVAMEMERVAKDEKDLRVATWAKGITQSILVDKPAGMVEGQHEDPECCVCHAILNFSAVQCTNPKCDAKRLVCLHHADQLCECEHRKHQLLFRHTCKDLDVAVSEVRALALRARKTPDWRPLRKKSSWGFGRTLTLEGTEDEDPVISEEDKDAPPPLDVELPPRHPNGDLPTVSPGDGLRRSGNQDSGSGPPALTNGDGPSSYCGEAASPRVDGDQGHRDMVVPGGPQRGPPDRAGMVPTEDELSHPAGATGMLEAAQQTQKPEQSEAVDDGGAHGAGSTAHASGNRPRQSPPDKRCEDPRAASEVAVALEAKGSRVTVVIGAKRLRPEPEPEGHADHAVCQTAMRAVPCYPKLEKVLARREQMLRIYTAAPEVEVDQSAEAGLRESYEEWRSCAKEMLAKGRCKLTDLKDMIHRGAAFLWGGDYAQEAKELRDALEDARSWGKTCQALGATKSPIEELERVVFRDPMPAQIWGVKKMRDAVVAAREIQPRLDAMLRRIGDSSAAPVPFAELEQLVTDALSNPAVEMPAARKLQVHLSKINLWTDRVRQLMPVATAERMENRTAATMDQLRSLQAEVKDMRIQIPLASELSDACGKMSGWQREAREALQMKQPIGRLEELLAAAQDNPVLLVEAKNIQEVLDKARSWKEGVEEALASGAEMKTMRELLHAGERLAVRLPDVEELRKNARRREWEQAAEKVLLGSKASLVQISDLLRDAAAMNAADSAAAAKLREHFDTTTAIDSKLVGFASRLEQGDQTLRLSEVEETIEAAANLRVKLESAARCQALISGCKEWSGRAQAILDRKSDGERPAASAIDDLLLEAEKLPITMDLVGELKKVKECISQWSSKAASLLAAGGSGSADAAVQHLKAAEDLGVSLPEEDSLRRVVEASEWNTRVAVAMKDAGQGAELNQARQWVKDAHGLPVDDGILSTLTGAIDSATKWGERMSASLCSGRLDGRLTGSQLAAALEEVKRFLVKPPAGAMAKVESAVRDISRWEERAKALIAKAEREGRRLTLRELDDVVERGIDSSVSSPLLQELNDLLAAAEDWEAGLVQCLNKRLNSNAKVDDMLSMLGVSVSALLARAELNLPPSAIDRAKSGRGNLSKWEPKSMKLPKGLTCICMEEDQGNGAWVCCDFCGDWYHLKCQGITAASAKAMKKFSCSICTATKPGATSDDDVFDPSQLARMRRTRAPAIASLRSHLDAALKLRVEPRAEAKLGVVLATYEVATAAISECLNAHIAACSAEQATRGNPFVLEETVLRNLLKAAMACEIESLDLAKKALRAIRLLKWRARADSLLASKASSPSMDAVSKMAKEGTALGCSATSDWPLRELAGRVQQAKEWSDRARKAIAAGSSEVSALLAEGEQLRQRVRLGKLMEDLKEALTPYCYCRQQYNPDRAMVACDECNEWYHFDCVGLPTMGESEMAPAEFRCPSCCLKAGASVNLAELPPETQGALRELLPAAQPSQRPPAEVAAPAPEALPQQPLPISLPLGGIAPAKEATEAPAASAPLGLPVAGAPKPPAPAQLSAPSSEADALMLEVLADPTEAPTTALRTDPLLAGSSAAPEDAGPEHPCQQMPMDISSGGVWDADPGCLYPAGAGPGTEGPSQADHT</sequence>
<keyword evidence="4 8" id="KW-0863">Zinc-finger</keyword>
<dbReference type="PANTHER" id="PTHR10694">
    <property type="entry name" value="LYSINE-SPECIFIC DEMETHYLASE"/>
    <property type="match status" value="1"/>
</dbReference>
<dbReference type="Pfam" id="PF02373">
    <property type="entry name" value="JmjC"/>
    <property type="match status" value="1"/>
</dbReference>
<evidence type="ECO:0000259" key="13">
    <source>
        <dbReference type="PROSITE" id="PS51184"/>
    </source>
</evidence>
<dbReference type="CDD" id="cd16100">
    <property type="entry name" value="ARID"/>
    <property type="match status" value="1"/>
</dbReference>
<keyword evidence="14" id="KW-0808">Transferase</keyword>
<dbReference type="CDD" id="cd15543">
    <property type="entry name" value="PHD_RSF1"/>
    <property type="match status" value="1"/>
</dbReference>
<gene>
    <name evidence="14" type="primary">JARID1</name>
    <name evidence="14" type="ORF">TSPGSL018_19787</name>
</gene>
<evidence type="ECO:0000256" key="4">
    <source>
        <dbReference type="ARBA" id="ARBA00022771"/>
    </source>
</evidence>
<feature type="region of interest" description="Disordered" evidence="9">
    <location>
        <begin position="2118"/>
        <end position="2140"/>
    </location>
</feature>
<dbReference type="PROSITE" id="PS01359">
    <property type="entry name" value="ZF_PHD_1"/>
    <property type="match status" value="3"/>
</dbReference>
<evidence type="ECO:0000256" key="7">
    <source>
        <dbReference type="ARBA" id="ARBA00023242"/>
    </source>
</evidence>
<keyword evidence="6" id="KW-0408">Iron</keyword>
<evidence type="ECO:0000256" key="3">
    <source>
        <dbReference type="ARBA" id="ARBA00022737"/>
    </source>
</evidence>
<dbReference type="PROSITE" id="PS51184">
    <property type="entry name" value="JMJC"/>
    <property type="match status" value="1"/>
</dbReference>